<evidence type="ECO:0000259" key="6">
    <source>
        <dbReference type="Pfam" id="PF08100"/>
    </source>
</evidence>
<evidence type="ECO:0000256" key="1">
    <source>
        <dbReference type="ARBA" id="ARBA00022603"/>
    </source>
</evidence>
<dbReference type="Gene3D" id="3.40.50.150">
    <property type="entry name" value="Vaccinia Virus protein VP39"/>
    <property type="match status" value="1"/>
</dbReference>
<dbReference type="PROSITE" id="PS51683">
    <property type="entry name" value="SAM_OMT_II"/>
    <property type="match status" value="1"/>
</dbReference>
<accession>A0A916RUN9</accession>
<dbReference type="GO" id="GO:0046983">
    <property type="term" value="F:protein dimerization activity"/>
    <property type="evidence" value="ECO:0007669"/>
    <property type="project" value="InterPro"/>
</dbReference>
<dbReference type="GO" id="GO:0008171">
    <property type="term" value="F:O-methyltransferase activity"/>
    <property type="evidence" value="ECO:0007669"/>
    <property type="project" value="InterPro"/>
</dbReference>
<organism evidence="7 8">
    <name type="scientific">Edaphobacter acidisoli</name>
    <dbReference type="NCBI Taxonomy" id="2040573"/>
    <lineage>
        <taxon>Bacteria</taxon>
        <taxon>Pseudomonadati</taxon>
        <taxon>Acidobacteriota</taxon>
        <taxon>Terriglobia</taxon>
        <taxon>Terriglobales</taxon>
        <taxon>Acidobacteriaceae</taxon>
        <taxon>Edaphobacter</taxon>
    </lineage>
</organism>
<dbReference type="SUPFAM" id="SSF53335">
    <property type="entry name" value="S-adenosyl-L-methionine-dependent methyltransferases"/>
    <property type="match status" value="1"/>
</dbReference>
<dbReference type="Pfam" id="PF08100">
    <property type="entry name" value="Dimerisation"/>
    <property type="match status" value="1"/>
</dbReference>
<dbReference type="PIRSF" id="PIRSF005739">
    <property type="entry name" value="O-mtase"/>
    <property type="match status" value="1"/>
</dbReference>
<reference evidence="7" key="1">
    <citation type="journal article" date="2014" name="Int. J. Syst. Evol. Microbiol.">
        <title>Complete genome sequence of Corynebacterium casei LMG S-19264T (=DSM 44701T), isolated from a smear-ripened cheese.</title>
        <authorList>
            <consortium name="US DOE Joint Genome Institute (JGI-PGF)"/>
            <person name="Walter F."/>
            <person name="Albersmeier A."/>
            <person name="Kalinowski J."/>
            <person name="Ruckert C."/>
        </authorList>
    </citation>
    <scope>NUCLEOTIDE SEQUENCE</scope>
    <source>
        <strain evidence="7">CGMCC 1.15447</strain>
    </source>
</reference>
<keyword evidence="8" id="KW-1185">Reference proteome</keyword>
<dbReference type="InterPro" id="IPR016461">
    <property type="entry name" value="COMT-like"/>
</dbReference>
<dbReference type="Pfam" id="PF00891">
    <property type="entry name" value="Methyltransf_2"/>
    <property type="match status" value="1"/>
</dbReference>
<dbReference type="Proteomes" id="UP000648801">
    <property type="component" value="Unassembled WGS sequence"/>
</dbReference>
<dbReference type="RefSeq" id="WP_188759303.1">
    <property type="nucleotide sequence ID" value="NZ_BMJB01000001.1"/>
</dbReference>
<keyword evidence="1 7" id="KW-0489">Methyltransferase</keyword>
<keyword evidence="2" id="KW-0808">Transferase</keyword>
<dbReference type="EMBL" id="BMJB01000001">
    <property type="protein sequence ID" value="GGA69875.1"/>
    <property type="molecule type" value="Genomic_DNA"/>
</dbReference>
<dbReference type="SUPFAM" id="SSF46785">
    <property type="entry name" value="Winged helix' DNA-binding domain"/>
    <property type="match status" value="1"/>
</dbReference>
<dbReference type="GO" id="GO:0032259">
    <property type="term" value="P:methylation"/>
    <property type="evidence" value="ECO:0007669"/>
    <property type="project" value="UniProtKB-KW"/>
</dbReference>
<dbReference type="InterPro" id="IPR029063">
    <property type="entry name" value="SAM-dependent_MTases_sf"/>
</dbReference>
<dbReference type="InterPro" id="IPR001077">
    <property type="entry name" value="COMT_C"/>
</dbReference>
<evidence type="ECO:0000313" key="7">
    <source>
        <dbReference type="EMBL" id="GGA69875.1"/>
    </source>
</evidence>
<reference evidence="7" key="2">
    <citation type="submission" date="2020-09" db="EMBL/GenBank/DDBJ databases">
        <authorList>
            <person name="Sun Q."/>
            <person name="Zhou Y."/>
        </authorList>
    </citation>
    <scope>NUCLEOTIDE SEQUENCE</scope>
    <source>
        <strain evidence="7">CGMCC 1.15447</strain>
    </source>
</reference>
<proteinExistence type="predicted"/>
<dbReference type="Gene3D" id="1.10.10.10">
    <property type="entry name" value="Winged helix-like DNA-binding domain superfamily/Winged helix DNA-binding domain"/>
    <property type="match status" value="1"/>
</dbReference>
<dbReference type="PANTHER" id="PTHR43712">
    <property type="entry name" value="PUTATIVE (AFU_ORTHOLOGUE AFUA_4G14580)-RELATED"/>
    <property type="match status" value="1"/>
</dbReference>
<evidence type="ECO:0000313" key="8">
    <source>
        <dbReference type="Proteomes" id="UP000648801"/>
    </source>
</evidence>
<evidence type="ECO:0000256" key="2">
    <source>
        <dbReference type="ARBA" id="ARBA00022679"/>
    </source>
</evidence>
<gene>
    <name evidence="7" type="ORF">GCM10011507_21790</name>
</gene>
<dbReference type="InterPro" id="IPR036388">
    <property type="entry name" value="WH-like_DNA-bd_sf"/>
</dbReference>
<name>A0A916RUN9_9BACT</name>
<evidence type="ECO:0000259" key="5">
    <source>
        <dbReference type="Pfam" id="PF00891"/>
    </source>
</evidence>
<feature type="domain" description="O-methyltransferase dimerisation" evidence="6">
    <location>
        <begin position="14"/>
        <end position="86"/>
    </location>
</feature>
<dbReference type="InterPro" id="IPR036390">
    <property type="entry name" value="WH_DNA-bd_sf"/>
</dbReference>
<feature type="domain" description="O-methyltransferase C-terminal" evidence="5">
    <location>
        <begin position="108"/>
        <end position="317"/>
    </location>
</feature>
<dbReference type="AlphaFoldDB" id="A0A916RUN9"/>
<protein>
    <submittedName>
        <fullName evidence="7">Methyltransferase/methylase</fullName>
    </submittedName>
</protein>
<keyword evidence="3" id="KW-0949">S-adenosyl-L-methionine</keyword>
<comment type="caution">
    <text evidence="7">The sequence shown here is derived from an EMBL/GenBank/DDBJ whole genome shotgun (WGS) entry which is preliminary data.</text>
</comment>
<feature type="active site" description="Proton acceptor" evidence="4">
    <location>
        <position position="245"/>
    </location>
</feature>
<evidence type="ECO:0000256" key="3">
    <source>
        <dbReference type="ARBA" id="ARBA00022691"/>
    </source>
</evidence>
<dbReference type="InterPro" id="IPR012967">
    <property type="entry name" value="COMT_dimerisation"/>
</dbReference>
<sequence>MNEPHPDHILQVGLGFWASKTLLSAVELELFTELANRPATLVELSARLGLHPRSARDFLDTLVALEFLERKDGVYSNTPSTDLFLDKRKPSYLGGMLEMANQRLYPFWGNLTTALRSGEPQNEASRGGEDLFAALYADPARLRDFLKAMTGLSHGANMAIACKFPFANYKSAVDVGTAQGDLIAQIALTNPHITGIGFDLPGVAPIFEDYIAENGLDGRVRFQPGSFFDGPIPRAEVVTMGHILHDWDLDTKKMLICKAYDALPTGGSLVVYESIIDDDRRKNAFGLLMSLNMLIETRGGFDYTGADCMGWMKEASFRETRVEHLVGPESMVVGIK</sequence>
<evidence type="ECO:0000256" key="4">
    <source>
        <dbReference type="PIRSR" id="PIRSR005739-1"/>
    </source>
</evidence>
<dbReference type="PANTHER" id="PTHR43712:SF2">
    <property type="entry name" value="O-METHYLTRANSFERASE CICE"/>
    <property type="match status" value="1"/>
</dbReference>